<evidence type="ECO:0000256" key="3">
    <source>
        <dbReference type="ARBA" id="ARBA00022769"/>
    </source>
</evidence>
<keyword evidence="1" id="KW-0963">Cytoplasm</keyword>
<dbReference type="PROSITE" id="PS50164">
    <property type="entry name" value="GIY_YIG"/>
    <property type="match status" value="1"/>
</dbReference>
<keyword evidence="3" id="KW-0228">DNA excision</keyword>
<dbReference type="PANTHER" id="PTHR30562:SF1">
    <property type="entry name" value="UVRABC SYSTEM PROTEIN C"/>
    <property type="match status" value="1"/>
</dbReference>
<dbReference type="SUPFAM" id="SSF47781">
    <property type="entry name" value="RuvA domain 2-like"/>
    <property type="match status" value="1"/>
</dbReference>
<keyword evidence="2" id="KW-0227">DNA damage</keyword>
<dbReference type="InterPro" id="IPR038476">
    <property type="entry name" value="UvrC_RNase_H_dom_sf"/>
</dbReference>
<gene>
    <name evidence="8" type="ORF">OIE46_01470</name>
</gene>
<dbReference type="InterPro" id="IPR001162">
    <property type="entry name" value="UvrC_RNase_H_dom"/>
</dbReference>
<dbReference type="EMBL" id="CP107525">
    <property type="protein sequence ID" value="UZW64724.1"/>
    <property type="molecule type" value="Genomic_DNA"/>
</dbReference>
<evidence type="ECO:0000256" key="4">
    <source>
        <dbReference type="ARBA" id="ARBA00022881"/>
    </source>
</evidence>
<dbReference type="InterPro" id="IPR036876">
    <property type="entry name" value="UVR_dom_sf"/>
</dbReference>
<evidence type="ECO:0000256" key="5">
    <source>
        <dbReference type="ARBA" id="ARBA00023204"/>
    </source>
</evidence>
<dbReference type="SUPFAM" id="SSF82771">
    <property type="entry name" value="GIY-YIG endonuclease"/>
    <property type="match status" value="1"/>
</dbReference>
<dbReference type="FunFam" id="3.40.1440.10:FF:000001">
    <property type="entry name" value="UvrABC system protein C"/>
    <property type="match status" value="1"/>
</dbReference>
<evidence type="ECO:0000256" key="1">
    <source>
        <dbReference type="ARBA" id="ARBA00022490"/>
    </source>
</evidence>
<accession>A0AAX3F084</accession>
<keyword evidence="5" id="KW-0234">DNA repair</keyword>
<dbReference type="Pfam" id="PF14520">
    <property type="entry name" value="HHH_5"/>
    <property type="match status" value="1"/>
</dbReference>
<dbReference type="InterPro" id="IPR047296">
    <property type="entry name" value="GIY-YIG_UvrC_Cho"/>
</dbReference>
<dbReference type="Proteomes" id="UP001164481">
    <property type="component" value="Chromosome"/>
</dbReference>
<dbReference type="Gene3D" id="3.40.1440.10">
    <property type="entry name" value="GIY-YIG endonuclease"/>
    <property type="match status" value="1"/>
</dbReference>
<dbReference type="GO" id="GO:0006289">
    <property type="term" value="P:nucleotide-excision repair"/>
    <property type="evidence" value="ECO:0007669"/>
    <property type="project" value="InterPro"/>
</dbReference>
<keyword evidence="4" id="KW-0267">Excision nuclease</keyword>
<sequence length="582" mass="69236">MDKKQELLSLLKNVPKKPGTYLWKDQFDNVIYVGKANNLHNRMNSYFKGNINSFKTYAMFENIYSFDYFIADSPKAALILEKKYIDQYRPKYNIMLLDDKQYPYLNIKIKDSLEIKQTYRVSKNSEFNIYYGPYPQSHLFKFVKILQRIFLYNQGLLIKGKPKMYWIEKFNTLKEILKFKNNDFNNLLKEKMIAAADNLNFEAAIEYQKALEFISQFKEKQIIEISKYKNYDVFSFEEKNESIAIFYMLYIYGVQNIFQRKIIENYDSLENIISNFLKEFYKNKALPDNIILDYKYKDLNLDLDFKSKIIFPQKGINHDLIKLANKNNNSGYESYLNQKIILEQHKLNLWKNLTSELFLDKLNSIFIFDNSHFNNSSPIGSCICYTKAEKNPHLYASFNHEKEQKELKIKSDIEYMYHSVYKYLKRNHLFITKDDIFILDGSSMQIKFAQKAILDFNKDFNANLEIKLFGLVKDKNHKTNLMINSKDEIIKISSESFLFLSKIQEEVDLFAKKRMQKNQINLTFKSRLIQIKGISYKTEEKLLKHFGTFANIYNASFEELQKVTNKSIAQKIKENLDIIARK</sequence>
<dbReference type="PANTHER" id="PTHR30562">
    <property type="entry name" value="UVRC/OXIDOREDUCTASE"/>
    <property type="match status" value="1"/>
</dbReference>
<proteinExistence type="predicted"/>
<reference evidence="8" key="2">
    <citation type="submission" date="2022-11" db="EMBL/GenBank/DDBJ databases">
        <title>complete genomes of mycoplasma synoviae ZX313 strain and SD2 strain.</title>
        <authorList>
            <person name="Zhong Q."/>
        </authorList>
    </citation>
    <scope>NUCLEOTIDE SEQUENCE</scope>
    <source>
        <strain evidence="8">SD2</strain>
    </source>
</reference>
<name>A0AAX3F084_MYCSY</name>
<dbReference type="Gene3D" id="3.30.420.340">
    <property type="entry name" value="UvrC, RNAse H endonuclease domain"/>
    <property type="match status" value="1"/>
</dbReference>
<evidence type="ECO:0000256" key="2">
    <source>
        <dbReference type="ARBA" id="ARBA00022763"/>
    </source>
</evidence>
<feature type="domain" description="GIY-YIG" evidence="6">
    <location>
        <begin position="16"/>
        <end position="94"/>
    </location>
</feature>
<evidence type="ECO:0000313" key="9">
    <source>
        <dbReference type="Proteomes" id="UP001164481"/>
    </source>
</evidence>
<evidence type="ECO:0000313" key="8">
    <source>
        <dbReference type="EMBL" id="UZW64724.1"/>
    </source>
</evidence>
<evidence type="ECO:0000259" key="7">
    <source>
        <dbReference type="PROSITE" id="PS50165"/>
    </source>
</evidence>
<dbReference type="SUPFAM" id="SSF46600">
    <property type="entry name" value="C-terminal UvrC-binding domain of UvrB"/>
    <property type="match status" value="1"/>
</dbReference>
<dbReference type="PROSITE" id="PS50165">
    <property type="entry name" value="UVRC"/>
    <property type="match status" value="1"/>
</dbReference>
<dbReference type="InterPro" id="IPR035901">
    <property type="entry name" value="GIY-YIG_endonuc_sf"/>
</dbReference>
<dbReference type="InterPro" id="IPR010994">
    <property type="entry name" value="RuvA_2-like"/>
</dbReference>
<protein>
    <submittedName>
        <fullName evidence="8">GIY-YIG nuclease family protein</fullName>
    </submittedName>
</protein>
<dbReference type="SMART" id="SM00465">
    <property type="entry name" value="GIYc"/>
    <property type="match status" value="1"/>
</dbReference>
<dbReference type="CDD" id="cd10434">
    <property type="entry name" value="GIY-YIG_UvrC_Cho"/>
    <property type="match status" value="1"/>
</dbReference>
<reference evidence="8" key="1">
    <citation type="submission" date="2022-10" db="EMBL/GenBank/DDBJ databases">
        <authorList>
            <person name="Wei X."/>
        </authorList>
    </citation>
    <scope>NUCLEOTIDE SEQUENCE</scope>
    <source>
        <strain evidence="8">SD2</strain>
    </source>
</reference>
<dbReference type="GO" id="GO:0009380">
    <property type="term" value="C:excinuclease repair complex"/>
    <property type="evidence" value="ECO:0007669"/>
    <property type="project" value="TreeGrafter"/>
</dbReference>
<dbReference type="Pfam" id="PF08459">
    <property type="entry name" value="UvrC_RNaseH_dom"/>
    <property type="match status" value="1"/>
</dbReference>
<dbReference type="Pfam" id="PF01541">
    <property type="entry name" value="GIY-YIG"/>
    <property type="match status" value="1"/>
</dbReference>
<evidence type="ECO:0000259" key="6">
    <source>
        <dbReference type="PROSITE" id="PS50164"/>
    </source>
</evidence>
<dbReference type="InterPro" id="IPR050066">
    <property type="entry name" value="UvrABC_protein_C"/>
</dbReference>
<dbReference type="AlphaFoldDB" id="A0AAX3F084"/>
<feature type="domain" description="UvrC family homology region profile" evidence="7">
    <location>
        <begin position="267"/>
        <end position="453"/>
    </location>
</feature>
<dbReference type="RefSeq" id="WP_154221449.1">
    <property type="nucleotide sequence ID" value="NZ_CP034544.1"/>
</dbReference>
<organism evidence="8 9">
    <name type="scientific">Mycoplasmopsis synoviae</name>
    <name type="common">Mycoplasma synoviae</name>
    <dbReference type="NCBI Taxonomy" id="2109"/>
    <lineage>
        <taxon>Bacteria</taxon>
        <taxon>Bacillati</taxon>
        <taxon>Mycoplasmatota</taxon>
        <taxon>Mycoplasmoidales</taxon>
        <taxon>Metamycoplasmataceae</taxon>
        <taxon>Mycoplasmopsis</taxon>
    </lineage>
</organism>
<dbReference type="GO" id="GO:0009381">
    <property type="term" value="F:excinuclease ABC activity"/>
    <property type="evidence" value="ECO:0007669"/>
    <property type="project" value="InterPro"/>
</dbReference>
<dbReference type="Gene3D" id="1.10.150.20">
    <property type="entry name" value="5' to 3' exonuclease, C-terminal subdomain"/>
    <property type="match status" value="1"/>
</dbReference>
<dbReference type="Pfam" id="PF22920">
    <property type="entry name" value="UvrC_RNaseH"/>
    <property type="match status" value="1"/>
</dbReference>
<dbReference type="InterPro" id="IPR000305">
    <property type="entry name" value="GIY-YIG_endonuc"/>
</dbReference>